<dbReference type="SUPFAM" id="SSF54211">
    <property type="entry name" value="Ribosomal protein S5 domain 2-like"/>
    <property type="match status" value="1"/>
</dbReference>
<dbReference type="InterPro" id="IPR013507">
    <property type="entry name" value="DNA_mismatch_S5_2-like"/>
</dbReference>
<feature type="non-terminal residue" evidence="7">
    <location>
        <position position="1"/>
    </location>
</feature>
<dbReference type="FunFam" id="3.30.1370.100:FF:000001">
    <property type="entry name" value="Mismatch repair endonuclease pms1, putative"/>
    <property type="match status" value="1"/>
</dbReference>
<feature type="region of interest" description="Disordered" evidence="4">
    <location>
        <begin position="410"/>
        <end position="548"/>
    </location>
</feature>
<dbReference type="Pfam" id="PF01119">
    <property type="entry name" value="DNA_mis_repair"/>
    <property type="match status" value="1"/>
</dbReference>
<dbReference type="eggNOG" id="KOG1978">
    <property type="taxonomic scope" value="Eukaryota"/>
</dbReference>
<dbReference type="KEGG" id="abp:AGABI1DRAFT19077"/>
<dbReference type="CDD" id="cd16926">
    <property type="entry name" value="HATPase_MutL-MLH-PMS-like"/>
    <property type="match status" value="1"/>
</dbReference>
<feature type="compositionally biased region" description="Polar residues" evidence="4">
    <location>
        <begin position="496"/>
        <end position="524"/>
    </location>
</feature>
<dbReference type="Gene3D" id="3.30.565.10">
    <property type="entry name" value="Histidine kinase-like ATPase, C-terminal domain"/>
    <property type="match status" value="1"/>
</dbReference>
<dbReference type="RefSeq" id="XP_007334466.1">
    <property type="nucleotide sequence ID" value="XM_007334404.1"/>
</dbReference>
<reference evidence="8" key="1">
    <citation type="journal article" date="2012" name="Proc. Natl. Acad. Sci. U.S.A.">
        <title>Genome sequence of the button mushroom Agaricus bisporus reveals mechanisms governing adaptation to a humic-rich ecological niche.</title>
        <authorList>
            <person name="Morin E."/>
            <person name="Kohler A."/>
            <person name="Baker A.R."/>
            <person name="Foulongne-Oriol M."/>
            <person name="Lombard V."/>
            <person name="Nagy L.G."/>
            <person name="Ohm R.A."/>
            <person name="Patyshakuliyeva A."/>
            <person name="Brun A."/>
            <person name="Aerts A.L."/>
            <person name="Bailey A.M."/>
            <person name="Billette C."/>
            <person name="Coutinho P.M."/>
            <person name="Deakin G."/>
            <person name="Doddapaneni H."/>
            <person name="Floudas D."/>
            <person name="Grimwood J."/>
            <person name="Hilden K."/>
            <person name="Kuees U."/>
            <person name="LaButti K.M."/>
            <person name="Lapidus A."/>
            <person name="Lindquist E.A."/>
            <person name="Lucas S.M."/>
            <person name="Murat C."/>
            <person name="Riley R.W."/>
            <person name="Salamov A.A."/>
            <person name="Schmutz J."/>
            <person name="Subramanian V."/>
            <person name="Woesten H.A.B."/>
            <person name="Xu J."/>
            <person name="Eastwood D.C."/>
            <person name="Foster G.D."/>
            <person name="Sonnenberg A.S."/>
            <person name="Cullen D."/>
            <person name="de Vries R.P."/>
            <person name="Lundell T."/>
            <person name="Hibbett D.S."/>
            <person name="Henrissat B."/>
            <person name="Burton K.S."/>
            <person name="Kerrigan R.W."/>
            <person name="Challen M.P."/>
            <person name="Grigoriev I.V."/>
            <person name="Martin F."/>
        </authorList>
    </citation>
    <scope>NUCLEOTIDE SEQUENCE [LARGE SCALE GENOMIC DNA]</scope>
    <source>
        <strain evidence="8">JB137-S8 / ATCC MYA-4627 / FGSC 10392</strain>
    </source>
</reference>
<dbReference type="EMBL" id="JH971425">
    <property type="protein sequence ID" value="EKM74869.1"/>
    <property type="molecule type" value="Genomic_DNA"/>
</dbReference>
<feature type="domain" description="DNA mismatch repair protein S5" evidence="6">
    <location>
        <begin position="217"/>
        <end position="372"/>
    </location>
</feature>
<dbReference type="InterPro" id="IPR014790">
    <property type="entry name" value="MutL_C"/>
</dbReference>
<sequence length="925" mass="102130">IKPIDKTSVHRITSGQVVIDIQTAVKELIENSLDAGATSIDVRFKQYGLTSIEVVDNGSGIAEKDHEVIGLKHHTSKLSTYTDLAELHTFGFRGEALSSLCALCHSVQVTTSTQSPVGYCLDLDASGRIKSQKTVARPKGTTVTLKGLFQPLPVRRKELERNIKREFAKALGLLNAYALLPCTVEPGIRLNVSNQPDKGAKSQVLTTQGTPSMRASVSTLWGPKALDNVVDLDLRLEVERERGNKRTISQALPLTDDEPLQIRVRGLISKFSVSCGRTGTDRQFFYVNGRPCTLNKVQKAFNEVYRSFNPNQSAFIVADFVIPTGVLSAEKNCSAHLMTYSAACDVNVSPDKRTIFLHSESNLIAALKVCLGLYCFGRRLTTYSQAALERNFNPERSTFEVTSSQAKTVQTSLKEVTQSVKGTTTNTPRPCHHSDSSDDPTEDSAIYTSSPTIISTSSTNVNCSDQPSIGASKVPLFIPDPDDDIENDQEVVIDTTRASWNRQLPPSPATMSKQRVDNDQSQQNERQKEFLQESDPAEAEGHPRKKHKCNTETLIPWLSVKPTSSTREKSRIDPEVQGSAPLARPTTVPEKVRQGKLTMHNFLSGFASQNDGSLDVEDVEDAEVENDEEEGERVEIAEGTEERSDDEMTVEQSVITPSSEVVTRVGKESNLSVANRDVGDDVTQVEDLDTLMDLSPAKQKHLASIILEVDETPQAEIIRSGGDNDVALRFDIDQVRSHWCKIAESASTHRSPLPHEDLEGLKDAGLSNTNNEDKAAEVLSRIIDKSDFSEMELVGQFNHGFIITRRRKLDSSSSGVMDDLFIVDQHAADEKYNFETLQQTTNIQSQTLFRSRPLELTASEELVATENIDILRKNGFEVDVNETALPGNRLILTAQPVSKSTVFDTKDLEELINLMQDRPNGSMVR</sequence>
<evidence type="ECO:0000259" key="5">
    <source>
        <dbReference type="SMART" id="SM00853"/>
    </source>
</evidence>
<dbReference type="GO" id="GO:0032389">
    <property type="term" value="C:MutLalpha complex"/>
    <property type="evidence" value="ECO:0007669"/>
    <property type="project" value="TreeGrafter"/>
</dbReference>
<dbReference type="FunCoup" id="K5VKH8">
    <property type="interactions" value="391"/>
</dbReference>
<feature type="region of interest" description="Disordered" evidence="4">
    <location>
        <begin position="608"/>
        <end position="651"/>
    </location>
</feature>
<feature type="compositionally biased region" description="Low complexity" evidence="4">
    <location>
        <begin position="444"/>
        <end position="459"/>
    </location>
</feature>
<proteinExistence type="inferred from homology"/>
<protein>
    <recommendedName>
        <fullName evidence="3">DNA mismatch repair protein PMS1</fullName>
    </recommendedName>
</protein>
<feature type="non-terminal residue" evidence="7">
    <location>
        <position position="925"/>
    </location>
</feature>
<dbReference type="InterPro" id="IPR038973">
    <property type="entry name" value="MutL/Mlh/Pms-like"/>
</dbReference>
<dbReference type="OMA" id="SFNNVQY"/>
<feature type="compositionally biased region" description="Polar residues" evidence="4">
    <location>
        <begin position="460"/>
        <end position="469"/>
    </location>
</feature>
<keyword evidence="2" id="KW-0227">DNA damage</keyword>
<dbReference type="InterPro" id="IPR002099">
    <property type="entry name" value="MutL/Mlh/PMS"/>
</dbReference>
<comment type="similarity">
    <text evidence="1">Belongs to the DNA mismatch repair MutL/HexB family.</text>
</comment>
<dbReference type="SUPFAM" id="SSF55874">
    <property type="entry name" value="ATPase domain of HSP90 chaperone/DNA topoisomerase II/histidine kinase"/>
    <property type="match status" value="1"/>
</dbReference>
<dbReference type="InterPro" id="IPR042120">
    <property type="entry name" value="MutL_C_dimsub"/>
</dbReference>
<dbReference type="Pfam" id="PF08676">
    <property type="entry name" value="MutL_C"/>
    <property type="match status" value="1"/>
</dbReference>
<dbReference type="GeneID" id="18828828"/>
<gene>
    <name evidence="7" type="ORF">AGABI1DRAFT_19077</name>
</gene>
<dbReference type="FunFam" id="3.30.565.10:FF:000014">
    <property type="entry name" value="Mismatch repair endonuclease pms1, putative"/>
    <property type="match status" value="1"/>
</dbReference>
<feature type="region of interest" description="Disordered" evidence="4">
    <location>
        <begin position="562"/>
        <end position="589"/>
    </location>
</feature>
<dbReference type="PANTHER" id="PTHR10073">
    <property type="entry name" value="DNA MISMATCH REPAIR PROTEIN MLH, PMS, MUTL"/>
    <property type="match status" value="1"/>
</dbReference>
<dbReference type="SMART" id="SM00853">
    <property type="entry name" value="MutL_C"/>
    <property type="match status" value="1"/>
</dbReference>
<dbReference type="InterPro" id="IPR014721">
    <property type="entry name" value="Ribsml_uS5_D2-typ_fold_subgr"/>
</dbReference>
<organism evidence="7 8">
    <name type="scientific">Agaricus bisporus var. burnettii (strain JB137-S8 / ATCC MYA-4627 / FGSC 10392)</name>
    <name type="common">White button mushroom</name>
    <dbReference type="NCBI Taxonomy" id="597362"/>
    <lineage>
        <taxon>Eukaryota</taxon>
        <taxon>Fungi</taxon>
        <taxon>Dikarya</taxon>
        <taxon>Basidiomycota</taxon>
        <taxon>Agaricomycotina</taxon>
        <taxon>Agaricomycetes</taxon>
        <taxon>Agaricomycetidae</taxon>
        <taxon>Agaricales</taxon>
        <taxon>Agaricineae</taxon>
        <taxon>Agaricaceae</taxon>
        <taxon>Agaricus</taxon>
    </lineage>
</organism>
<dbReference type="Gene3D" id="3.30.1540.20">
    <property type="entry name" value="MutL, C-terminal domain, dimerisation subdomain"/>
    <property type="match status" value="1"/>
</dbReference>
<evidence type="ECO:0000313" key="7">
    <source>
        <dbReference type="EMBL" id="EKM74869.1"/>
    </source>
</evidence>
<evidence type="ECO:0000256" key="3">
    <source>
        <dbReference type="ARBA" id="ARBA00070941"/>
    </source>
</evidence>
<dbReference type="InParanoid" id="K5VKH8"/>
<dbReference type="SMART" id="SM01340">
    <property type="entry name" value="DNA_mis_repair"/>
    <property type="match status" value="1"/>
</dbReference>
<evidence type="ECO:0000256" key="1">
    <source>
        <dbReference type="ARBA" id="ARBA00006082"/>
    </source>
</evidence>
<dbReference type="Gene3D" id="3.30.230.10">
    <property type="match status" value="1"/>
</dbReference>
<dbReference type="HOGENOM" id="CLU_004131_0_0_1"/>
<dbReference type="GO" id="GO:0000710">
    <property type="term" value="P:meiotic mismatch repair"/>
    <property type="evidence" value="ECO:0007669"/>
    <property type="project" value="UniProtKB-ARBA"/>
</dbReference>
<dbReference type="InterPro" id="IPR014762">
    <property type="entry name" value="DNA_mismatch_repair_CS"/>
</dbReference>
<evidence type="ECO:0000313" key="8">
    <source>
        <dbReference type="Proteomes" id="UP000008493"/>
    </source>
</evidence>
<dbReference type="GO" id="GO:0016887">
    <property type="term" value="F:ATP hydrolysis activity"/>
    <property type="evidence" value="ECO:0007669"/>
    <property type="project" value="InterPro"/>
</dbReference>
<accession>K5VKH8</accession>
<name>K5VKH8_AGABU</name>
<dbReference type="PANTHER" id="PTHR10073:SF52">
    <property type="entry name" value="MISMATCH REPAIR ENDONUCLEASE PMS2"/>
    <property type="match status" value="1"/>
</dbReference>
<dbReference type="InterPro" id="IPR042121">
    <property type="entry name" value="MutL_C_regsub"/>
</dbReference>
<dbReference type="Pfam" id="PF13589">
    <property type="entry name" value="HATPase_c_3"/>
    <property type="match status" value="1"/>
</dbReference>
<dbReference type="GO" id="GO:0140664">
    <property type="term" value="F:ATP-dependent DNA damage sensor activity"/>
    <property type="evidence" value="ECO:0007669"/>
    <property type="project" value="InterPro"/>
</dbReference>
<evidence type="ECO:0000256" key="2">
    <source>
        <dbReference type="ARBA" id="ARBA00022763"/>
    </source>
</evidence>
<keyword evidence="8" id="KW-1185">Reference proteome</keyword>
<dbReference type="InterPro" id="IPR036890">
    <property type="entry name" value="HATPase_C_sf"/>
</dbReference>
<dbReference type="InterPro" id="IPR020568">
    <property type="entry name" value="Ribosomal_Su5_D2-typ_SF"/>
</dbReference>
<dbReference type="AlphaFoldDB" id="K5VKH8"/>
<feature type="domain" description="MutL C-terminal dimerisation" evidence="5">
    <location>
        <begin position="793"/>
        <end position="924"/>
    </location>
</feature>
<dbReference type="GO" id="GO:0005524">
    <property type="term" value="F:ATP binding"/>
    <property type="evidence" value="ECO:0007669"/>
    <property type="project" value="InterPro"/>
</dbReference>
<dbReference type="CDD" id="cd03484">
    <property type="entry name" value="MutL_Trans_hPMS_2_like"/>
    <property type="match status" value="1"/>
</dbReference>
<dbReference type="Gene3D" id="3.30.1370.100">
    <property type="entry name" value="MutL, C-terminal domain, regulatory subdomain"/>
    <property type="match status" value="1"/>
</dbReference>
<dbReference type="STRING" id="597362.K5VKH8"/>
<dbReference type="Proteomes" id="UP000008493">
    <property type="component" value="Unassembled WGS sequence"/>
</dbReference>
<feature type="compositionally biased region" description="Basic and acidic residues" evidence="4">
    <location>
        <begin position="633"/>
        <end position="642"/>
    </location>
</feature>
<dbReference type="SUPFAM" id="SSF118116">
    <property type="entry name" value="DNA mismatch repair protein MutL"/>
    <property type="match status" value="1"/>
</dbReference>
<feature type="compositionally biased region" description="Acidic residues" evidence="4">
    <location>
        <begin position="614"/>
        <end position="632"/>
    </location>
</feature>
<dbReference type="InterPro" id="IPR037198">
    <property type="entry name" value="MutL_C_sf"/>
</dbReference>
<feature type="compositionally biased region" description="Polar residues" evidence="4">
    <location>
        <begin position="410"/>
        <end position="428"/>
    </location>
</feature>
<dbReference type="OrthoDB" id="10263226at2759"/>
<dbReference type="GO" id="GO:0030983">
    <property type="term" value="F:mismatched DNA binding"/>
    <property type="evidence" value="ECO:0007669"/>
    <property type="project" value="InterPro"/>
</dbReference>
<dbReference type="PROSITE" id="PS00058">
    <property type="entry name" value="DNA_MISMATCH_REPAIR_1"/>
    <property type="match status" value="1"/>
</dbReference>
<dbReference type="NCBIfam" id="TIGR00585">
    <property type="entry name" value="mutl"/>
    <property type="match status" value="1"/>
</dbReference>
<evidence type="ECO:0000259" key="6">
    <source>
        <dbReference type="SMART" id="SM01340"/>
    </source>
</evidence>
<evidence type="ECO:0000256" key="4">
    <source>
        <dbReference type="SAM" id="MobiDB-lite"/>
    </source>
</evidence>
<feature type="compositionally biased region" description="Acidic residues" evidence="4">
    <location>
        <begin position="480"/>
        <end position="491"/>
    </location>
</feature>